<sequence>MSSRGRFAGRGGRAGNRPDADDKSGVHPSILKQARRSGQLNLSGRNLSSVPDSVWRINMDVPEEACTVSMDNAEDRWWEQTDLTKLILASNVLTSLGAGIAQLTALTVLDVHDNRLVSLPEELRALENLQKLDISRNQLQELPSCIGCLMSLVSLHAEHNKLSELCPEVVDLRKLEELDVSHNELRELPKYIGLLSRLIRLNVSNNKIAFLPPEIGAMDGLRYFDATHNQLVRLPDEFGCLRNLEQLYLRHNQLAYLPVLHSCVSLKELHLGNNAIMGITPEHLQHLSTVTFLDLRDNKIAKLPDEITLLQGLERLDLSNNDLSALPYALGTINSLKSVVLDGNPMKSIRRDIIMRGTMELKKYLRSRIEEPESIPVPTPAAKDERKATEVPPDMWEMAIQAGVSTVNLSKNMFTQIPSNLILLEGTVAELNLGFNKITSLSSDIGLFLKLAFLDLRNNGLSSLPNEMCSLQCLRELVLSYNRFAEVPRVVYELRKLEILFINDNQVSTIDAAGFQRLPVLATLDLQNNNISQVPPELGNCVSIKSLQLGGNPCRNPRPALLAKGTPAVMEYLRSRIVT</sequence>
<dbReference type="Pfam" id="PF13855">
    <property type="entry name" value="LRR_8"/>
    <property type="match status" value="3"/>
</dbReference>
<feature type="region of interest" description="Disordered" evidence="3">
    <location>
        <begin position="1"/>
        <end position="26"/>
    </location>
</feature>
<dbReference type="AlphaFoldDB" id="A0ABD0MA30"/>
<comment type="caution">
    <text evidence="5">The sequence shown here is derived from an EMBL/GenBank/DDBJ whole genome shotgun (WGS) entry which is preliminary data.</text>
</comment>
<dbReference type="InterPro" id="IPR003591">
    <property type="entry name" value="Leu-rich_rpt_typical-subtyp"/>
</dbReference>
<dbReference type="SMART" id="SM00364">
    <property type="entry name" value="LRR_BAC"/>
    <property type="match status" value="10"/>
</dbReference>
<keyword evidence="1" id="KW-0433">Leucine-rich repeat</keyword>
<keyword evidence="2" id="KW-0677">Repeat</keyword>
<reference evidence="5 6" key="1">
    <citation type="journal article" date="2023" name="Sci. Data">
        <title>Genome assembly of the Korean intertidal mud-creeper Batillaria attramentaria.</title>
        <authorList>
            <person name="Patra A.K."/>
            <person name="Ho P.T."/>
            <person name="Jun S."/>
            <person name="Lee S.J."/>
            <person name="Kim Y."/>
            <person name="Won Y.J."/>
        </authorList>
    </citation>
    <scope>NUCLEOTIDE SEQUENCE [LARGE SCALE GENOMIC DNA]</scope>
    <source>
        <strain evidence="5">Wonlab-2016</strain>
    </source>
</reference>
<dbReference type="SMART" id="SM00369">
    <property type="entry name" value="LRR_TYP"/>
    <property type="match status" value="11"/>
</dbReference>
<protein>
    <recommendedName>
        <fullName evidence="4">Disease resistance R13L4/SHOC-2-like LRR domain-containing protein</fullName>
    </recommendedName>
</protein>
<dbReference type="InterPro" id="IPR050216">
    <property type="entry name" value="LRR_domain-containing"/>
</dbReference>
<dbReference type="InterPro" id="IPR001611">
    <property type="entry name" value="Leu-rich_rpt"/>
</dbReference>
<proteinExistence type="predicted"/>
<dbReference type="PANTHER" id="PTHR48051:SF1">
    <property type="entry name" value="RAS SUPPRESSOR PROTEIN 1"/>
    <property type="match status" value="1"/>
</dbReference>
<dbReference type="Proteomes" id="UP001519460">
    <property type="component" value="Unassembled WGS sequence"/>
</dbReference>
<evidence type="ECO:0000313" key="5">
    <source>
        <dbReference type="EMBL" id="KAK7508432.1"/>
    </source>
</evidence>
<dbReference type="SMART" id="SM00365">
    <property type="entry name" value="LRR_SD22"/>
    <property type="match status" value="6"/>
</dbReference>
<gene>
    <name evidence="5" type="ORF">BaRGS_00000671</name>
</gene>
<dbReference type="SUPFAM" id="SSF52075">
    <property type="entry name" value="Outer arm dynein light chain 1"/>
    <property type="match status" value="1"/>
</dbReference>
<dbReference type="PRINTS" id="PR00019">
    <property type="entry name" value="LEURICHRPT"/>
</dbReference>
<dbReference type="PROSITE" id="PS51450">
    <property type="entry name" value="LRR"/>
    <property type="match status" value="6"/>
</dbReference>
<organism evidence="5 6">
    <name type="scientific">Batillaria attramentaria</name>
    <dbReference type="NCBI Taxonomy" id="370345"/>
    <lineage>
        <taxon>Eukaryota</taxon>
        <taxon>Metazoa</taxon>
        <taxon>Spiralia</taxon>
        <taxon>Lophotrochozoa</taxon>
        <taxon>Mollusca</taxon>
        <taxon>Gastropoda</taxon>
        <taxon>Caenogastropoda</taxon>
        <taxon>Sorbeoconcha</taxon>
        <taxon>Cerithioidea</taxon>
        <taxon>Batillariidae</taxon>
        <taxon>Batillaria</taxon>
    </lineage>
</organism>
<evidence type="ECO:0000256" key="3">
    <source>
        <dbReference type="SAM" id="MobiDB-lite"/>
    </source>
</evidence>
<feature type="domain" description="Disease resistance R13L4/SHOC-2-like LRR" evidence="4">
    <location>
        <begin position="443"/>
        <end position="549"/>
    </location>
</feature>
<evidence type="ECO:0000256" key="1">
    <source>
        <dbReference type="ARBA" id="ARBA00022614"/>
    </source>
</evidence>
<dbReference type="FunFam" id="3.80.10.10:FF:000116">
    <property type="entry name" value="Leucine-rich repeat-containing protein 40"/>
    <property type="match status" value="1"/>
</dbReference>
<evidence type="ECO:0000313" key="6">
    <source>
        <dbReference type="Proteomes" id="UP001519460"/>
    </source>
</evidence>
<name>A0ABD0MA30_9CAEN</name>
<dbReference type="PANTHER" id="PTHR48051">
    <property type="match status" value="1"/>
</dbReference>
<accession>A0ABD0MA30</accession>
<keyword evidence="6" id="KW-1185">Reference proteome</keyword>
<dbReference type="Pfam" id="PF00560">
    <property type="entry name" value="LRR_1"/>
    <property type="match status" value="1"/>
</dbReference>
<dbReference type="Gene3D" id="3.80.10.10">
    <property type="entry name" value="Ribonuclease Inhibitor"/>
    <property type="match status" value="4"/>
</dbReference>
<dbReference type="EMBL" id="JACVVK020000002">
    <property type="protein sequence ID" value="KAK7508432.1"/>
    <property type="molecule type" value="Genomic_DNA"/>
</dbReference>
<dbReference type="InterPro" id="IPR055414">
    <property type="entry name" value="LRR_R13L4/SHOC2-like"/>
</dbReference>
<evidence type="ECO:0000256" key="2">
    <source>
        <dbReference type="ARBA" id="ARBA00022737"/>
    </source>
</evidence>
<feature type="compositionally biased region" description="Basic and acidic residues" evidence="3">
    <location>
        <begin position="16"/>
        <end position="25"/>
    </location>
</feature>
<dbReference type="Pfam" id="PF23598">
    <property type="entry name" value="LRR_14"/>
    <property type="match status" value="1"/>
</dbReference>
<dbReference type="FunFam" id="3.80.10.10:FF:000193">
    <property type="entry name" value="Leucine-rich repeat-containing protein 40"/>
    <property type="match status" value="1"/>
</dbReference>
<dbReference type="InterPro" id="IPR032675">
    <property type="entry name" value="LRR_dom_sf"/>
</dbReference>
<dbReference type="SUPFAM" id="SSF52058">
    <property type="entry name" value="L domain-like"/>
    <property type="match status" value="1"/>
</dbReference>
<evidence type="ECO:0000259" key="4">
    <source>
        <dbReference type="Pfam" id="PF23598"/>
    </source>
</evidence>